<evidence type="ECO:0000313" key="1">
    <source>
        <dbReference type="EMBL" id="MBY23415.1"/>
    </source>
</evidence>
<accession>A0A2S2P1X9</accession>
<organism evidence="1">
    <name type="scientific">Schizaphis graminum</name>
    <name type="common">Green bug aphid</name>
    <dbReference type="NCBI Taxonomy" id="13262"/>
    <lineage>
        <taxon>Eukaryota</taxon>
        <taxon>Metazoa</taxon>
        <taxon>Ecdysozoa</taxon>
        <taxon>Arthropoda</taxon>
        <taxon>Hexapoda</taxon>
        <taxon>Insecta</taxon>
        <taxon>Pterygota</taxon>
        <taxon>Neoptera</taxon>
        <taxon>Paraneoptera</taxon>
        <taxon>Hemiptera</taxon>
        <taxon>Sternorrhyncha</taxon>
        <taxon>Aphidomorpha</taxon>
        <taxon>Aphidoidea</taxon>
        <taxon>Aphididae</taxon>
        <taxon>Aphidini</taxon>
        <taxon>Schizaphis</taxon>
    </lineage>
</organism>
<gene>
    <name evidence="1" type="ORF">g.166315</name>
</gene>
<reference evidence="1" key="1">
    <citation type="submission" date="2018-04" db="EMBL/GenBank/DDBJ databases">
        <title>Transcriptome of Schizaphis graminum biotype I.</title>
        <authorList>
            <person name="Scully E.D."/>
            <person name="Geib S.M."/>
            <person name="Palmer N.A."/>
            <person name="Koch K."/>
            <person name="Bradshaw J."/>
            <person name="Heng-Moss T."/>
            <person name="Sarath G."/>
        </authorList>
    </citation>
    <scope>NUCLEOTIDE SEQUENCE</scope>
</reference>
<name>A0A2S2P1X9_SCHGA</name>
<protein>
    <submittedName>
        <fullName evidence="1">Uncharacterized protein</fullName>
    </submittedName>
</protein>
<sequence length="147" mass="17607">MHHEIKLRMCAANRSYFAMKEMFSSKLLSRRTKERLYITYLLTVTTYAYETWASTKGDEEKLSSFERKILRKIYGPEYNVNSGIFEIRKNDEIQRHFNNPSICQFVRSKRIEWVRPCVPGRRMPHMEGYGGEPNWKETPWETTPEMV</sequence>
<proteinExistence type="predicted"/>
<dbReference type="AlphaFoldDB" id="A0A2S2P1X9"/>
<dbReference type="EMBL" id="GGMR01010796">
    <property type="protein sequence ID" value="MBY23415.1"/>
    <property type="molecule type" value="Transcribed_RNA"/>
</dbReference>